<proteinExistence type="predicted"/>
<reference evidence="1" key="1">
    <citation type="journal article" date="2017" name="Genome Biol.">
        <title>New reference genome sequences of hot pepper reveal the massive evolution of plant disease-resistance genes by retroduplication.</title>
        <authorList>
            <person name="Kim S."/>
            <person name="Park J."/>
            <person name="Yeom S.I."/>
            <person name="Kim Y.M."/>
            <person name="Seo E."/>
            <person name="Kim K.T."/>
            <person name="Kim M.S."/>
            <person name="Lee J.M."/>
            <person name="Cheong K."/>
            <person name="Shin H.S."/>
            <person name="Kim S.B."/>
            <person name="Han K."/>
            <person name="Lee J."/>
            <person name="Park M."/>
            <person name="Lee H.A."/>
            <person name="Lee H.Y."/>
            <person name="Lee Y."/>
            <person name="Oh S."/>
            <person name="Lee J.H."/>
            <person name="Choi E."/>
            <person name="Choi E."/>
            <person name="Lee S.E."/>
            <person name="Jeon J."/>
            <person name="Kim H."/>
            <person name="Choi G."/>
            <person name="Song H."/>
            <person name="Lee J."/>
            <person name="Lee S.C."/>
            <person name="Kwon J.K."/>
            <person name="Lee H.Y."/>
            <person name="Koo N."/>
            <person name="Hong Y."/>
            <person name="Kim R.W."/>
            <person name="Kang W.H."/>
            <person name="Huh J.H."/>
            <person name="Kang B.C."/>
            <person name="Yang T.J."/>
            <person name="Lee Y.H."/>
            <person name="Bennetzen J.L."/>
            <person name="Choi D."/>
        </authorList>
    </citation>
    <scope>NUCLEOTIDE SEQUENCE [LARGE SCALE GENOMIC DNA]</scope>
    <source>
        <strain evidence="1">PBC81</strain>
        <tissue evidence="1">Leaf</tissue>
    </source>
</reference>
<gene>
    <name evidence="1" type="ORF">CQW23_34195</name>
</gene>
<accession>A0A2G2UZX1</accession>
<evidence type="ECO:0000313" key="1">
    <source>
        <dbReference type="EMBL" id="PHT26188.1"/>
    </source>
</evidence>
<organism evidence="1">
    <name type="scientific">Capsicum baccatum</name>
    <name type="common">Peruvian pepper</name>
    <dbReference type="NCBI Taxonomy" id="33114"/>
    <lineage>
        <taxon>Eukaryota</taxon>
        <taxon>Viridiplantae</taxon>
        <taxon>Streptophyta</taxon>
        <taxon>Embryophyta</taxon>
        <taxon>Tracheophyta</taxon>
        <taxon>Spermatophyta</taxon>
        <taxon>Magnoliopsida</taxon>
        <taxon>eudicotyledons</taxon>
        <taxon>Gunneridae</taxon>
        <taxon>Pentapetalae</taxon>
        <taxon>asterids</taxon>
        <taxon>lamiids</taxon>
        <taxon>Solanales</taxon>
        <taxon>Solanaceae</taxon>
        <taxon>Solanoideae</taxon>
        <taxon>Capsiceae</taxon>
        <taxon>Capsicum</taxon>
    </lineage>
</organism>
<reference evidence="1" key="2">
    <citation type="journal article" date="2017" name="J. Anim. Genet.">
        <title>Multiple reference genome sequences of hot pepper reveal the massive evolution of plant disease resistance genes by retroduplication.</title>
        <authorList>
            <person name="Kim S."/>
            <person name="Park J."/>
            <person name="Yeom S.-I."/>
            <person name="Kim Y.-M."/>
            <person name="Seo E."/>
            <person name="Kim K.-T."/>
            <person name="Kim M.-S."/>
            <person name="Lee J.M."/>
            <person name="Cheong K."/>
            <person name="Shin H.-S."/>
            <person name="Kim S.-B."/>
            <person name="Han K."/>
            <person name="Lee J."/>
            <person name="Park M."/>
            <person name="Lee H.-A."/>
            <person name="Lee H.-Y."/>
            <person name="Lee Y."/>
            <person name="Oh S."/>
            <person name="Lee J.H."/>
            <person name="Choi E."/>
            <person name="Choi E."/>
            <person name="Lee S.E."/>
            <person name="Jeon J."/>
            <person name="Kim H."/>
            <person name="Choi G."/>
            <person name="Song H."/>
            <person name="Lee J."/>
            <person name="Lee S.-C."/>
            <person name="Kwon J.-K."/>
            <person name="Lee H.-Y."/>
            <person name="Koo N."/>
            <person name="Hong Y."/>
            <person name="Kim R.W."/>
            <person name="Kang W.-H."/>
            <person name="Huh J.H."/>
            <person name="Kang B.-C."/>
            <person name="Yang T.-J."/>
            <person name="Lee Y.-H."/>
            <person name="Bennetzen J.L."/>
            <person name="Choi D."/>
        </authorList>
    </citation>
    <scope>NUCLEOTIDE SEQUENCE [LARGE SCALE GENOMIC DNA]</scope>
    <source>
        <strain evidence="1">cv. PBC81</strain>
    </source>
</reference>
<comment type="caution">
    <text evidence="1">The sequence shown here is derived from an EMBL/GenBank/DDBJ whole genome shotgun (WGS) entry which is preliminary data.</text>
</comment>
<protein>
    <submittedName>
        <fullName evidence="1">Uncharacterized protein</fullName>
    </submittedName>
</protein>
<dbReference type="EMBL" id="MLFT02000952">
    <property type="protein sequence ID" value="PHT26188.1"/>
    <property type="molecule type" value="Genomic_DNA"/>
</dbReference>
<dbReference type="AlphaFoldDB" id="A0A2G2UZX1"/>
<sequence>MQYDEWLYCLQSKGTVVKEKEQQSFPGLADGYVTAICRLYQNDLHDHIVGSEGESRARMAAESSQNSDLSPLRIFTMSFGFDTDAPSIAICKASQAALAETATATVGGKRRINRGQDSILNYLILAIPRKELRVINVLIDLRDSTSGFKDGAIKMPINIEWKGRIQVGMSNSLTTPIRGNVRDMAIGKTKTTEKADRATVEQEYGIYFLQQIAIEEGIMNIHLVDHPIPGSC</sequence>
<dbReference type="STRING" id="33114.A0A2G2UZX1"/>
<name>A0A2G2UZX1_CAPBA</name>
<dbReference type="OrthoDB" id="1750076at2759"/>